<protein>
    <submittedName>
        <fullName evidence="1">Uncharacterized protein</fullName>
    </submittedName>
</protein>
<dbReference type="Proteomes" id="UP001177021">
    <property type="component" value="Unassembled WGS sequence"/>
</dbReference>
<reference evidence="1" key="1">
    <citation type="submission" date="2023-10" db="EMBL/GenBank/DDBJ databases">
        <authorList>
            <person name="Rodriguez Cubillos JULIANA M."/>
            <person name="De Vega J."/>
        </authorList>
    </citation>
    <scope>NUCLEOTIDE SEQUENCE</scope>
</reference>
<keyword evidence="2" id="KW-1185">Reference proteome</keyword>
<evidence type="ECO:0000313" key="2">
    <source>
        <dbReference type="Proteomes" id="UP001177021"/>
    </source>
</evidence>
<evidence type="ECO:0000313" key="1">
    <source>
        <dbReference type="EMBL" id="CAJ2674457.1"/>
    </source>
</evidence>
<dbReference type="EMBL" id="CASHSV030000716">
    <property type="protein sequence ID" value="CAJ2674457.1"/>
    <property type="molecule type" value="Genomic_DNA"/>
</dbReference>
<proteinExistence type="predicted"/>
<organism evidence="1 2">
    <name type="scientific">Trifolium pratense</name>
    <name type="common">Red clover</name>
    <dbReference type="NCBI Taxonomy" id="57577"/>
    <lineage>
        <taxon>Eukaryota</taxon>
        <taxon>Viridiplantae</taxon>
        <taxon>Streptophyta</taxon>
        <taxon>Embryophyta</taxon>
        <taxon>Tracheophyta</taxon>
        <taxon>Spermatophyta</taxon>
        <taxon>Magnoliopsida</taxon>
        <taxon>eudicotyledons</taxon>
        <taxon>Gunneridae</taxon>
        <taxon>Pentapetalae</taxon>
        <taxon>rosids</taxon>
        <taxon>fabids</taxon>
        <taxon>Fabales</taxon>
        <taxon>Fabaceae</taxon>
        <taxon>Papilionoideae</taxon>
        <taxon>50 kb inversion clade</taxon>
        <taxon>NPAAA clade</taxon>
        <taxon>Hologalegina</taxon>
        <taxon>IRL clade</taxon>
        <taxon>Trifolieae</taxon>
        <taxon>Trifolium</taxon>
    </lineage>
</organism>
<comment type="caution">
    <text evidence="1">The sequence shown here is derived from an EMBL/GenBank/DDBJ whole genome shotgun (WGS) entry which is preliminary data.</text>
</comment>
<accession>A0ACB0M0Y7</accession>
<name>A0ACB0M0Y7_TRIPR</name>
<sequence>MSHNRITTDSPLSRRIVRSFLHFLNHVEPSHGVDAEGIEVAKECLVEAFKINSSSSGTGDPDSLIDIFKSFDSNKHCDRSKSDSVKASSSAPSAADDASKSMDEDWMLDPHISVSKDELCGQFFAVLEKKRYFRTNIDGGDDIVRLEKASRSFDDGFMEMERSGCRQFNLKNLSESLKSLGNKAMQSKRYYDAIELYTCAIAIYEKSAIYYCNRAAAYTQINKYTLAIQDCLRSIEIDPNYSKGYSRLGFAYYSQGNYRDAIDKGFKKALQLDPNNESVKENMRAAEDKLMEEGHHADHNQNSRSSQEFQNHSARGSRSHAAPPPFASMPFNPSNLASMFTAATNAYQRSHPQESQEDGNSSEADEPGIQFGGHVDLNSVQIPQELSGVLQNVMGIFSGNAPPGQPHDQMNDRTPPN</sequence>
<gene>
    <name evidence="1" type="ORF">MILVUS5_LOCUS37704</name>
</gene>